<name>A0A164JJT2_9CRUS</name>
<comment type="caution">
    <text evidence="1">The sequence shown here is derived from an EMBL/GenBank/DDBJ whole genome shotgun (WGS) entry which is preliminary data.</text>
</comment>
<protein>
    <submittedName>
        <fullName evidence="1">Cell division ftsj-like protein</fullName>
    </submittedName>
</protein>
<proteinExistence type="predicted"/>
<reference evidence="1 2" key="1">
    <citation type="submission" date="2016-03" db="EMBL/GenBank/DDBJ databases">
        <title>EvidentialGene: Evidence-directed Construction of Genes on Genomes.</title>
        <authorList>
            <person name="Gilbert D.G."/>
            <person name="Choi J.-H."/>
            <person name="Mockaitis K."/>
            <person name="Colbourne J."/>
            <person name="Pfrender M."/>
        </authorList>
    </citation>
    <scope>NUCLEOTIDE SEQUENCE [LARGE SCALE GENOMIC DNA]</scope>
    <source>
        <strain evidence="1 2">Xinb3</strain>
        <tissue evidence="1">Complete organism</tissue>
    </source>
</reference>
<dbReference type="EMBL" id="LRGB01004436">
    <property type="protein sequence ID" value="KZS02419.1"/>
    <property type="molecule type" value="Genomic_DNA"/>
</dbReference>
<dbReference type="OrthoDB" id="6340656at2759"/>
<accession>A0A164JJT2</accession>
<evidence type="ECO:0000313" key="2">
    <source>
        <dbReference type="Proteomes" id="UP000076858"/>
    </source>
</evidence>
<sequence length="129" mass="14527">EIGLVKGEIGLYDLCGYLLKTRSSVLGCPNCKSLLQTSEMELPADFAAADYTLARTHGGLKLVSVAMFRIFRVVENVIQHFKSASHVYVRHSYQECISKICLCNVMSVSCEDHLDILHFLNMEHLQICF</sequence>
<keyword evidence="1" id="KW-0132">Cell division</keyword>
<keyword evidence="2" id="KW-1185">Reference proteome</keyword>
<feature type="non-terminal residue" evidence="1">
    <location>
        <position position="1"/>
    </location>
</feature>
<dbReference type="Proteomes" id="UP000076858">
    <property type="component" value="Unassembled WGS sequence"/>
</dbReference>
<dbReference type="AlphaFoldDB" id="A0A164JJT2"/>
<evidence type="ECO:0000313" key="1">
    <source>
        <dbReference type="EMBL" id="KZS02419.1"/>
    </source>
</evidence>
<keyword evidence="1" id="KW-0131">Cell cycle</keyword>
<organism evidence="1 2">
    <name type="scientific">Daphnia magna</name>
    <dbReference type="NCBI Taxonomy" id="35525"/>
    <lineage>
        <taxon>Eukaryota</taxon>
        <taxon>Metazoa</taxon>
        <taxon>Ecdysozoa</taxon>
        <taxon>Arthropoda</taxon>
        <taxon>Crustacea</taxon>
        <taxon>Branchiopoda</taxon>
        <taxon>Diplostraca</taxon>
        <taxon>Cladocera</taxon>
        <taxon>Anomopoda</taxon>
        <taxon>Daphniidae</taxon>
        <taxon>Daphnia</taxon>
    </lineage>
</organism>
<dbReference type="GO" id="GO:0051301">
    <property type="term" value="P:cell division"/>
    <property type="evidence" value="ECO:0007669"/>
    <property type="project" value="UniProtKB-KW"/>
</dbReference>
<gene>
    <name evidence="1" type="ORF">APZ42_000550</name>
</gene>